<dbReference type="GO" id="GO:0009055">
    <property type="term" value="F:electron transfer activity"/>
    <property type="evidence" value="ECO:0007669"/>
    <property type="project" value="InterPro"/>
</dbReference>
<dbReference type="GO" id="GO:0051539">
    <property type="term" value="F:4 iron, 4 sulfur cluster binding"/>
    <property type="evidence" value="ECO:0007669"/>
    <property type="project" value="UniProtKB-KW"/>
</dbReference>
<dbReference type="EMBL" id="UINC01000262">
    <property type="protein sequence ID" value="SUZ52215.1"/>
    <property type="molecule type" value="Genomic_DNA"/>
</dbReference>
<dbReference type="GO" id="GO:0016625">
    <property type="term" value="F:oxidoreductase activity, acting on the aldehyde or oxo group of donors, iron-sulfur protein as acceptor"/>
    <property type="evidence" value="ECO:0007669"/>
    <property type="project" value="InterPro"/>
</dbReference>
<evidence type="ECO:0000256" key="6">
    <source>
        <dbReference type="ARBA" id="ARBA00023004"/>
    </source>
</evidence>
<dbReference type="SUPFAM" id="SSF56228">
    <property type="entry name" value="Aldehyde ferredoxin oxidoreductase, N-terminal domain"/>
    <property type="match status" value="1"/>
</dbReference>
<dbReference type="Pfam" id="PF02730">
    <property type="entry name" value="AFOR_N"/>
    <property type="match status" value="1"/>
</dbReference>
<dbReference type="Gene3D" id="1.10.599.10">
    <property type="entry name" value="Aldehyde Ferredoxin Oxidoreductase Protein, subunit A, domain 3"/>
    <property type="match status" value="1"/>
</dbReference>
<comment type="cofactor">
    <cofactor evidence="8">
        <name>tungstopterin</name>
        <dbReference type="ChEBI" id="CHEBI:30402"/>
    </cofactor>
</comment>
<keyword evidence="4" id="KW-0479">Metal-binding</keyword>
<dbReference type="SUPFAM" id="SSF48310">
    <property type="entry name" value="Aldehyde ferredoxin oxidoreductase, C-terminal domains"/>
    <property type="match status" value="1"/>
</dbReference>
<comment type="cofactor">
    <cofactor evidence="1">
        <name>[4Fe-4S] cluster</name>
        <dbReference type="ChEBI" id="CHEBI:49883"/>
    </cofactor>
</comment>
<evidence type="ECO:0000256" key="2">
    <source>
        <dbReference type="ARBA" id="ARBA00011032"/>
    </source>
</evidence>
<dbReference type="InterPro" id="IPR001203">
    <property type="entry name" value="OxRdtase_Ald_Fedxn_C"/>
</dbReference>
<dbReference type="InterPro" id="IPR051919">
    <property type="entry name" value="W-dependent_AOR"/>
</dbReference>
<evidence type="ECO:0000256" key="8">
    <source>
        <dbReference type="ARBA" id="ARBA00049934"/>
    </source>
</evidence>
<name>A0A381NCE3_9ZZZZ</name>
<evidence type="ECO:0000259" key="9">
    <source>
        <dbReference type="SMART" id="SM00790"/>
    </source>
</evidence>
<keyword evidence="6" id="KW-0408">Iron</keyword>
<protein>
    <recommendedName>
        <fullName evidence="9">Aldehyde ferredoxin oxidoreductase N-terminal domain-containing protein</fullName>
    </recommendedName>
</protein>
<keyword evidence="5" id="KW-0560">Oxidoreductase</keyword>
<dbReference type="InterPro" id="IPR013985">
    <property type="entry name" value="Ald_Fedxn_OxRdtase_dom3"/>
</dbReference>
<keyword evidence="3" id="KW-0004">4Fe-4S</keyword>
<gene>
    <name evidence="10" type="ORF">METZ01_LOCUS5069</name>
</gene>
<comment type="similarity">
    <text evidence="2">Belongs to the AOR/FOR family.</text>
</comment>
<dbReference type="GO" id="GO:0046872">
    <property type="term" value="F:metal ion binding"/>
    <property type="evidence" value="ECO:0007669"/>
    <property type="project" value="UniProtKB-KW"/>
</dbReference>
<dbReference type="Gene3D" id="3.60.9.10">
    <property type="entry name" value="Aldehyde ferredoxin oxidoreductase, N-terminal domain"/>
    <property type="match status" value="1"/>
</dbReference>
<dbReference type="SMART" id="SM00790">
    <property type="entry name" value="AFOR_N"/>
    <property type="match status" value="1"/>
</dbReference>
<evidence type="ECO:0000256" key="3">
    <source>
        <dbReference type="ARBA" id="ARBA00022485"/>
    </source>
</evidence>
<dbReference type="InterPro" id="IPR036503">
    <property type="entry name" value="Ald_Fedxn_OxRdtase_N_sf"/>
</dbReference>
<dbReference type="InterPro" id="IPR013983">
    <property type="entry name" value="Ald_Fedxn_OxRdtase_N"/>
</dbReference>
<accession>A0A381NCE3</accession>
<organism evidence="10">
    <name type="scientific">marine metagenome</name>
    <dbReference type="NCBI Taxonomy" id="408172"/>
    <lineage>
        <taxon>unclassified sequences</taxon>
        <taxon>metagenomes</taxon>
        <taxon>ecological metagenomes</taxon>
    </lineage>
</organism>
<dbReference type="PANTHER" id="PTHR30038:SF7">
    <property type="entry name" value="TUNGSTEN-CONTAINING GLYCERALDEHYDE-3-PHOSPHATE:FERREDOXIN OXIDOREDUCTASE"/>
    <property type="match status" value="1"/>
</dbReference>
<evidence type="ECO:0000313" key="10">
    <source>
        <dbReference type="EMBL" id="SUZ52215.1"/>
    </source>
</evidence>
<evidence type="ECO:0000256" key="7">
    <source>
        <dbReference type="ARBA" id="ARBA00023014"/>
    </source>
</evidence>
<proteinExistence type="inferred from homology"/>
<dbReference type="PANTHER" id="PTHR30038">
    <property type="entry name" value="ALDEHYDE FERREDOXIN OXIDOREDUCTASE"/>
    <property type="match status" value="1"/>
</dbReference>
<keyword evidence="7" id="KW-0411">Iron-sulfur</keyword>
<dbReference type="InterPro" id="IPR013984">
    <property type="entry name" value="Ald_Fedxn_OxRdtase_dom2"/>
</dbReference>
<feature type="domain" description="Aldehyde ferredoxin oxidoreductase N-terminal" evidence="9">
    <location>
        <begin position="4"/>
        <end position="206"/>
    </location>
</feature>
<reference evidence="10" key="1">
    <citation type="submission" date="2018-05" db="EMBL/GenBank/DDBJ databases">
        <authorList>
            <person name="Lanie J.A."/>
            <person name="Ng W.-L."/>
            <person name="Kazmierczak K.M."/>
            <person name="Andrzejewski T.M."/>
            <person name="Davidsen T.M."/>
            <person name="Wayne K.J."/>
            <person name="Tettelin H."/>
            <person name="Glass J.I."/>
            <person name="Rusch D."/>
            <person name="Podicherti R."/>
            <person name="Tsui H.-C.T."/>
            <person name="Winkler M.E."/>
        </authorList>
    </citation>
    <scope>NUCLEOTIDE SEQUENCE</scope>
</reference>
<evidence type="ECO:0000256" key="1">
    <source>
        <dbReference type="ARBA" id="ARBA00001966"/>
    </source>
</evidence>
<dbReference type="Gene3D" id="1.10.569.10">
    <property type="entry name" value="Aldehyde Ferredoxin Oxidoreductase Protein, subunit A, domain 2"/>
    <property type="match status" value="1"/>
</dbReference>
<dbReference type="InterPro" id="IPR036021">
    <property type="entry name" value="Tungsten_al_ferr_oxy-like_C"/>
</dbReference>
<dbReference type="AlphaFoldDB" id="A0A381NCE3"/>
<dbReference type="Pfam" id="PF01314">
    <property type="entry name" value="AFOR_C"/>
    <property type="match status" value="1"/>
</dbReference>
<evidence type="ECO:0000256" key="4">
    <source>
        <dbReference type="ARBA" id="ARBA00022723"/>
    </source>
</evidence>
<sequence>MYGYNGSVLLVDLKKERWDTLSLSQEILKKYIGGTGLATWLLYQHCPEGIDPYHPDNPLIFCTSPLVGTQLTTSSKFAVATKSPLTGFVGDSMSSSFLATELKATGFDAVVIKGVAEKWKFISVSENGVRFCEGSDLMGLTTSETESHLKSELGEDHRIACIGPAGENLVRFATISNDGGRQAGRTGTGAVMGSKKLKAISFRGSSIVESAEEESLRARRKVLNKKSIGQATEKYRNMGTMANTSVFNRLGSLPSLNFRKGSIENIDEFSGESIHQQTKVKKAHCANCTIGCEKLVEIPNSDGQRTRLEYQSAFALGPLVGLGNRESMLKDTRFCDEMGIDTISAGVTIAWYLECVEKDLIKDDEIGNMGTKTVSDLLQKIVLRTGVGDKLAEGTARASESIASESRSFAMHVKGLEMPGYEPRALKSMALALAVSTRGACHNRSSAYEHDFSDSGNRFEASFDKGAVVADGEDYSAVMDSLIWCKFVRKVFDDFYSESAEVLNEITGWNMTADELRTCGERINNLKKLFNIREGWERKDDTLPERILTEPLDNGAQLSESELGMMIRSYYQARGWTEEGYIPQSKCDELGLSGLSEINWSKVG</sequence>
<evidence type="ECO:0000256" key="5">
    <source>
        <dbReference type="ARBA" id="ARBA00023002"/>
    </source>
</evidence>